<comment type="caution">
    <text evidence="2">The sequence shown here is derived from an EMBL/GenBank/DDBJ whole genome shotgun (WGS) entry which is preliminary data.</text>
</comment>
<keyword evidence="3" id="KW-1185">Reference proteome</keyword>
<dbReference type="PANTHER" id="PTHR33169:SF13">
    <property type="entry name" value="PADR-FAMILY TRANSCRIPTIONAL REGULATOR"/>
    <property type="match status" value="1"/>
</dbReference>
<dbReference type="AlphaFoldDB" id="A0A2T0VG38"/>
<gene>
    <name evidence="2" type="ORF">B0I08_103343</name>
</gene>
<dbReference type="Proteomes" id="UP000237983">
    <property type="component" value="Unassembled WGS sequence"/>
</dbReference>
<dbReference type="SUPFAM" id="SSF46785">
    <property type="entry name" value="Winged helix' DNA-binding domain"/>
    <property type="match status" value="1"/>
</dbReference>
<dbReference type="EMBL" id="PVTL01000003">
    <property type="protein sequence ID" value="PRY69136.1"/>
    <property type="molecule type" value="Genomic_DNA"/>
</dbReference>
<proteinExistence type="predicted"/>
<dbReference type="Gene3D" id="1.10.10.10">
    <property type="entry name" value="Winged helix-like DNA-binding domain superfamily/Winged helix DNA-binding domain"/>
    <property type="match status" value="1"/>
</dbReference>
<sequence length="126" mass="13844">MLRRVEYAVVMATQDMREPTFLILAALANGKKHGYALIGEADELSGGRVKLKVGTLYAALDRLQAEGAVASAGEEVVDGRHRRYYELTDHGVAVLGDEVARMEQNLEQAKARLRMRPVPPVAVRLS</sequence>
<reference evidence="2 3" key="1">
    <citation type="submission" date="2018-03" db="EMBL/GenBank/DDBJ databases">
        <title>Genomic Encyclopedia of Type Strains, Phase III (KMG-III): the genomes of soil and plant-associated and newly described type strains.</title>
        <authorList>
            <person name="Whitman W."/>
        </authorList>
    </citation>
    <scope>NUCLEOTIDE SEQUENCE [LARGE SCALE GENOMIC DNA]</scope>
    <source>
        <strain evidence="2 3">CGMCC 1.12484</strain>
    </source>
</reference>
<name>A0A2T0VG38_9MICO</name>
<dbReference type="PANTHER" id="PTHR33169">
    <property type="entry name" value="PADR-FAMILY TRANSCRIPTIONAL REGULATOR"/>
    <property type="match status" value="1"/>
</dbReference>
<evidence type="ECO:0000313" key="3">
    <source>
        <dbReference type="Proteomes" id="UP000237983"/>
    </source>
</evidence>
<protein>
    <submittedName>
        <fullName evidence="2">PadR family transcriptional regulator</fullName>
    </submittedName>
</protein>
<dbReference type="InterPro" id="IPR036390">
    <property type="entry name" value="WH_DNA-bd_sf"/>
</dbReference>
<feature type="domain" description="Transcription regulator PadR N-terminal" evidence="1">
    <location>
        <begin position="23"/>
        <end position="95"/>
    </location>
</feature>
<evidence type="ECO:0000313" key="2">
    <source>
        <dbReference type="EMBL" id="PRY69136.1"/>
    </source>
</evidence>
<dbReference type="InterPro" id="IPR005149">
    <property type="entry name" value="Tscrpt_reg_PadR_N"/>
</dbReference>
<dbReference type="Pfam" id="PF03551">
    <property type="entry name" value="PadR"/>
    <property type="match status" value="1"/>
</dbReference>
<dbReference type="InterPro" id="IPR052509">
    <property type="entry name" value="Metal_resp_DNA-bind_regulator"/>
</dbReference>
<organism evidence="2 3">
    <name type="scientific">Glaciihabitans tibetensis</name>
    <dbReference type="NCBI Taxonomy" id="1266600"/>
    <lineage>
        <taxon>Bacteria</taxon>
        <taxon>Bacillati</taxon>
        <taxon>Actinomycetota</taxon>
        <taxon>Actinomycetes</taxon>
        <taxon>Micrococcales</taxon>
        <taxon>Microbacteriaceae</taxon>
        <taxon>Glaciihabitans</taxon>
    </lineage>
</organism>
<evidence type="ECO:0000259" key="1">
    <source>
        <dbReference type="Pfam" id="PF03551"/>
    </source>
</evidence>
<dbReference type="InterPro" id="IPR036388">
    <property type="entry name" value="WH-like_DNA-bd_sf"/>
</dbReference>
<accession>A0A2T0VG38</accession>